<dbReference type="InterPro" id="IPR011701">
    <property type="entry name" value="MFS"/>
</dbReference>
<feature type="transmembrane region" description="Helical" evidence="6">
    <location>
        <begin position="163"/>
        <end position="185"/>
    </location>
</feature>
<gene>
    <name evidence="8" type="ORF">PGLA1383_LOCUS50088</name>
    <name evidence="9" type="ORF">PGLA2088_LOCUS35527</name>
</gene>
<feature type="transmembrane region" description="Helical" evidence="6">
    <location>
        <begin position="380"/>
        <end position="399"/>
    </location>
</feature>
<dbReference type="InterPro" id="IPR036259">
    <property type="entry name" value="MFS_trans_sf"/>
</dbReference>
<feature type="transmembrane region" description="Helical" evidence="6">
    <location>
        <begin position="315"/>
        <end position="339"/>
    </location>
</feature>
<keyword evidence="4 6" id="KW-1133">Transmembrane helix</keyword>
<dbReference type="PRINTS" id="PR01035">
    <property type="entry name" value="TCRTETA"/>
</dbReference>
<feature type="domain" description="Major facilitator superfamily (MFS) profile" evidence="7">
    <location>
        <begin position="8"/>
        <end position="405"/>
    </location>
</feature>
<evidence type="ECO:0000256" key="5">
    <source>
        <dbReference type="ARBA" id="ARBA00023136"/>
    </source>
</evidence>
<feature type="transmembrane region" description="Helical" evidence="6">
    <location>
        <begin position="135"/>
        <end position="157"/>
    </location>
</feature>
<dbReference type="Proteomes" id="UP000626109">
    <property type="component" value="Unassembled WGS sequence"/>
</dbReference>
<dbReference type="GO" id="GO:0022857">
    <property type="term" value="F:transmembrane transporter activity"/>
    <property type="evidence" value="ECO:0007669"/>
    <property type="project" value="InterPro"/>
</dbReference>
<dbReference type="InterPro" id="IPR005829">
    <property type="entry name" value="Sugar_transporter_CS"/>
</dbReference>
<accession>A0A813H9A8</accession>
<dbReference type="InterPro" id="IPR020846">
    <property type="entry name" value="MFS_dom"/>
</dbReference>
<dbReference type="OMA" id="CANGAMP"/>
<feature type="transmembrane region" description="Helical" evidence="6">
    <location>
        <begin position="221"/>
        <end position="246"/>
    </location>
</feature>
<feature type="transmembrane region" description="Helical" evidence="6">
    <location>
        <begin position="77"/>
        <end position="95"/>
    </location>
</feature>
<proteinExistence type="predicted"/>
<reference evidence="8" key="1">
    <citation type="submission" date="2021-02" db="EMBL/GenBank/DDBJ databases">
        <authorList>
            <person name="Dougan E. K."/>
            <person name="Rhodes N."/>
            <person name="Thang M."/>
            <person name="Chan C."/>
        </authorList>
    </citation>
    <scope>NUCLEOTIDE SEQUENCE</scope>
</reference>
<dbReference type="Proteomes" id="UP000654075">
    <property type="component" value="Unassembled WGS sequence"/>
</dbReference>
<evidence type="ECO:0000256" key="6">
    <source>
        <dbReference type="SAM" id="Phobius"/>
    </source>
</evidence>
<evidence type="ECO:0000256" key="4">
    <source>
        <dbReference type="ARBA" id="ARBA00022989"/>
    </source>
</evidence>
<name>A0A813H9A8_POLGL</name>
<dbReference type="PANTHER" id="PTHR23504">
    <property type="entry name" value="MAJOR FACILITATOR SUPERFAMILY DOMAIN-CONTAINING PROTEIN 10"/>
    <property type="match status" value="1"/>
</dbReference>
<feature type="transmembrane region" description="Helical" evidence="6">
    <location>
        <begin position="288"/>
        <end position="309"/>
    </location>
</feature>
<keyword evidence="2" id="KW-0813">Transport</keyword>
<evidence type="ECO:0000313" key="10">
    <source>
        <dbReference type="Proteomes" id="UP000654075"/>
    </source>
</evidence>
<dbReference type="EMBL" id="CAJNNW010031858">
    <property type="protein sequence ID" value="CAE8709577.1"/>
    <property type="molecule type" value="Genomic_DNA"/>
</dbReference>
<evidence type="ECO:0000259" key="7">
    <source>
        <dbReference type="PROSITE" id="PS50850"/>
    </source>
</evidence>
<comment type="subcellular location">
    <subcellularLocation>
        <location evidence="1">Membrane</location>
        <topology evidence="1">Multi-pass membrane protein</topology>
    </subcellularLocation>
</comment>
<dbReference type="PROSITE" id="PS00216">
    <property type="entry name" value="SUGAR_TRANSPORT_1"/>
    <property type="match status" value="1"/>
</dbReference>
<comment type="caution">
    <text evidence="8">The sequence shown here is derived from an EMBL/GenBank/DDBJ whole genome shotgun (WGS) entry which is preliminary data.</text>
</comment>
<organism evidence="8 10">
    <name type="scientific">Polarella glacialis</name>
    <name type="common">Dinoflagellate</name>
    <dbReference type="NCBI Taxonomy" id="89957"/>
    <lineage>
        <taxon>Eukaryota</taxon>
        <taxon>Sar</taxon>
        <taxon>Alveolata</taxon>
        <taxon>Dinophyceae</taxon>
        <taxon>Suessiales</taxon>
        <taxon>Suessiaceae</taxon>
        <taxon>Polarella</taxon>
    </lineage>
</organism>
<dbReference type="EMBL" id="CAJNNV010031011">
    <property type="protein sequence ID" value="CAE8634434.1"/>
    <property type="molecule type" value="Genomic_DNA"/>
</dbReference>
<sequence>MPSVSTSAIWTLYLIVFVDLFQLTFVFPFIPTIVSDFGGSATLIASQVAYLSSLAAIGEMIGAPILGALSDRYGRRPVLLVSTLGSAGSAMLLGYSKSFAMAAAARIVNGLSGGTAGIANTYLADVTSPGERPQYMSKMTAFIGIGLALGPIVGGALYTWGGVEVACLSAGAISLLNFVFIVFCLPESSAARASHGAATPLPGANSSPAVSTQSSGLPCKLWVLFAASVFQSPISVVFDTFANLYVTERFYDGDEKQGTILFSNCVATIGVCLLVVPLLLYTPFLKCVGFNASIVVGTIVIVAGLIGNGLASSPWVFLATTMVWAFGFQLMGPVVPVLISSLAPPSAMGRAFGLFQSFGNLSRVVGPTVLTPLYNLDHPSVFYFLGASISVVGCIFLFVSRSVSVAPPSVREVAASPGDEASESCRPAESETLLTRQVSGGTASSYQQFGAIPGQLDLLKSGGVPRLVRAQTAEGLLPDRPSLEQHRSMSIP</sequence>
<dbReference type="Pfam" id="PF07690">
    <property type="entry name" value="MFS_1"/>
    <property type="match status" value="1"/>
</dbReference>
<keyword evidence="3 6" id="KW-0812">Transmembrane</keyword>
<dbReference type="SUPFAM" id="SSF103473">
    <property type="entry name" value="MFS general substrate transporter"/>
    <property type="match status" value="1"/>
</dbReference>
<dbReference type="GO" id="GO:0016020">
    <property type="term" value="C:membrane"/>
    <property type="evidence" value="ECO:0007669"/>
    <property type="project" value="UniProtKB-SubCell"/>
</dbReference>
<evidence type="ECO:0000256" key="1">
    <source>
        <dbReference type="ARBA" id="ARBA00004141"/>
    </source>
</evidence>
<dbReference type="Gene3D" id="1.20.1250.20">
    <property type="entry name" value="MFS general substrate transporter like domains"/>
    <property type="match status" value="1"/>
</dbReference>
<evidence type="ECO:0000256" key="2">
    <source>
        <dbReference type="ARBA" id="ARBA00022448"/>
    </source>
</evidence>
<dbReference type="InterPro" id="IPR001958">
    <property type="entry name" value="Tet-R_TetA/multi-R_MdtG-like"/>
</dbReference>
<dbReference type="CDD" id="cd17330">
    <property type="entry name" value="MFS_SLC46_TetA_like"/>
    <property type="match status" value="1"/>
</dbReference>
<feature type="transmembrane region" description="Helical" evidence="6">
    <location>
        <begin position="50"/>
        <end position="70"/>
    </location>
</feature>
<protein>
    <recommendedName>
        <fullName evidence="7">Major facilitator superfamily (MFS) profile domain-containing protein</fullName>
    </recommendedName>
</protein>
<keyword evidence="5 6" id="KW-0472">Membrane</keyword>
<feature type="transmembrane region" description="Helical" evidence="6">
    <location>
        <begin position="12"/>
        <end position="30"/>
    </location>
</feature>
<feature type="transmembrane region" description="Helical" evidence="6">
    <location>
        <begin position="258"/>
        <end position="281"/>
    </location>
</feature>
<evidence type="ECO:0000313" key="8">
    <source>
        <dbReference type="EMBL" id="CAE8634434.1"/>
    </source>
</evidence>
<keyword evidence="10" id="KW-1185">Reference proteome</keyword>
<dbReference type="OrthoDB" id="440882at2759"/>
<evidence type="ECO:0000256" key="3">
    <source>
        <dbReference type="ARBA" id="ARBA00022692"/>
    </source>
</evidence>
<dbReference type="AlphaFoldDB" id="A0A813H9A8"/>
<evidence type="ECO:0000313" key="9">
    <source>
        <dbReference type="EMBL" id="CAE8709577.1"/>
    </source>
</evidence>
<dbReference type="PANTHER" id="PTHR23504:SF15">
    <property type="entry name" value="MAJOR FACILITATOR SUPERFAMILY (MFS) PROFILE DOMAIN-CONTAINING PROTEIN"/>
    <property type="match status" value="1"/>
</dbReference>
<dbReference type="PROSITE" id="PS50850">
    <property type="entry name" value="MFS"/>
    <property type="match status" value="1"/>
</dbReference>